<sequence>MDVLFVRNWMRGWLYPRTRMPGFEPEAGHNNCGGGHGHAQGCYWLLVVVVLTGVDAGGDDLFGRYYIWFGGRQKMFVVRLGRLVVSCCPRGCAGDGLGDGHRER</sequence>
<evidence type="ECO:0000313" key="2">
    <source>
        <dbReference type="Proteomes" id="UP001140949"/>
    </source>
</evidence>
<keyword evidence="2" id="KW-1185">Reference proteome</keyword>
<organism evidence="1 2">
    <name type="scientific">Iris pallida</name>
    <name type="common">Sweet iris</name>
    <dbReference type="NCBI Taxonomy" id="29817"/>
    <lineage>
        <taxon>Eukaryota</taxon>
        <taxon>Viridiplantae</taxon>
        <taxon>Streptophyta</taxon>
        <taxon>Embryophyta</taxon>
        <taxon>Tracheophyta</taxon>
        <taxon>Spermatophyta</taxon>
        <taxon>Magnoliopsida</taxon>
        <taxon>Liliopsida</taxon>
        <taxon>Asparagales</taxon>
        <taxon>Iridaceae</taxon>
        <taxon>Iridoideae</taxon>
        <taxon>Irideae</taxon>
        <taxon>Iris</taxon>
    </lineage>
</organism>
<comment type="caution">
    <text evidence="1">The sequence shown here is derived from an EMBL/GenBank/DDBJ whole genome shotgun (WGS) entry which is preliminary data.</text>
</comment>
<gene>
    <name evidence="1" type="ORF">M6B38_268935</name>
</gene>
<dbReference type="EMBL" id="JANAVB010003398">
    <property type="protein sequence ID" value="KAJ6849937.1"/>
    <property type="molecule type" value="Genomic_DNA"/>
</dbReference>
<accession>A0AAX6IAR0</accession>
<reference evidence="1" key="1">
    <citation type="journal article" date="2023" name="GigaByte">
        <title>Genome assembly of the bearded iris, Iris pallida Lam.</title>
        <authorList>
            <person name="Bruccoleri R.E."/>
            <person name="Oakeley E.J."/>
            <person name="Faust A.M.E."/>
            <person name="Altorfer M."/>
            <person name="Dessus-Babus S."/>
            <person name="Burckhardt D."/>
            <person name="Oertli M."/>
            <person name="Naumann U."/>
            <person name="Petersen F."/>
            <person name="Wong J."/>
        </authorList>
    </citation>
    <scope>NUCLEOTIDE SEQUENCE</scope>
    <source>
        <strain evidence="1">GSM-AAB239-AS_SAM_17_03QT</strain>
    </source>
</reference>
<dbReference type="AlphaFoldDB" id="A0AAX6IAR0"/>
<reference evidence="1" key="2">
    <citation type="submission" date="2023-04" db="EMBL/GenBank/DDBJ databases">
        <authorList>
            <person name="Bruccoleri R.E."/>
            <person name="Oakeley E.J."/>
            <person name="Faust A.-M."/>
            <person name="Dessus-Babus S."/>
            <person name="Altorfer M."/>
            <person name="Burckhardt D."/>
            <person name="Oertli M."/>
            <person name="Naumann U."/>
            <person name="Petersen F."/>
            <person name="Wong J."/>
        </authorList>
    </citation>
    <scope>NUCLEOTIDE SEQUENCE</scope>
    <source>
        <strain evidence="1">GSM-AAB239-AS_SAM_17_03QT</strain>
        <tissue evidence="1">Leaf</tissue>
    </source>
</reference>
<dbReference type="Proteomes" id="UP001140949">
    <property type="component" value="Unassembled WGS sequence"/>
</dbReference>
<evidence type="ECO:0000313" key="1">
    <source>
        <dbReference type="EMBL" id="KAJ6849937.1"/>
    </source>
</evidence>
<proteinExistence type="predicted"/>
<name>A0AAX6IAR0_IRIPA</name>
<protein>
    <submittedName>
        <fullName evidence="1">Pollen-specific leucine-rich repeat extensin-like protein 4</fullName>
    </submittedName>
</protein>